<organism evidence="2 3">
    <name type="scientific">Solimonas marina</name>
    <dbReference type="NCBI Taxonomy" id="2714601"/>
    <lineage>
        <taxon>Bacteria</taxon>
        <taxon>Pseudomonadati</taxon>
        <taxon>Pseudomonadota</taxon>
        <taxon>Gammaproteobacteria</taxon>
        <taxon>Nevskiales</taxon>
        <taxon>Nevskiaceae</taxon>
        <taxon>Solimonas</taxon>
    </lineage>
</organism>
<feature type="signal peptide" evidence="1">
    <location>
        <begin position="1"/>
        <end position="21"/>
    </location>
</feature>
<feature type="chain" id="PRO_5038091950" evidence="1">
    <location>
        <begin position="22"/>
        <end position="149"/>
    </location>
</feature>
<dbReference type="AlphaFoldDB" id="A0A970B4Z0"/>
<reference evidence="2" key="1">
    <citation type="submission" date="2020-03" db="EMBL/GenBank/DDBJ databases">
        <title>Solimonas marina sp. nov., isolated from deep seawater of the Pacific Ocean.</title>
        <authorList>
            <person name="Liu X."/>
            <person name="Lai Q."/>
            <person name="Sun F."/>
            <person name="Gai Y."/>
            <person name="Li G."/>
            <person name="Shao Z."/>
        </authorList>
    </citation>
    <scope>NUCLEOTIDE SEQUENCE</scope>
    <source>
        <strain evidence="2">C16B3</strain>
    </source>
</reference>
<sequence>MKTEWGAPLCGAILAAYSVHAMPAPDGTTTASTDSALPAVQTQGGVPYLSGGVGADESAAIRAATARYALAVTLSAVEDGHAVFLASAPVTVTDASGIAVLDVTTDGPYLLADLPPGRYRIRARCRDQERDAEATLVPGKTAQVSLIWK</sequence>
<dbReference type="RefSeq" id="WP_168146265.1">
    <property type="nucleotide sequence ID" value="NZ_JAAVXB010000001.1"/>
</dbReference>
<name>A0A970B4Z0_9GAMM</name>
<keyword evidence="2" id="KW-0378">Hydrolase</keyword>
<evidence type="ECO:0000313" key="3">
    <source>
        <dbReference type="Proteomes" id="UP000653472"/>
    </source>
</evidence>
<dbReference type="Proteomes" id="UP000653472">
    <property type="component" value="Unassembled WGS sequence"/>
</dbReference>
<keyword evidence="3" id="KW-1185">Reference proteome</keyword>
<dbReference type="SUPFAM" id="SSF117074">
    <property type="entry name" value="Hypothetical protein PA1324"/>
    <property type="match status" value="1"/>
</dbReference>
<evidence type="ECO:0000313" key="2">
    <source>
        <dbReference type="EMBL" id="NKF21020.1"/>
    </source>
</evidence>
<evidence type="ECO:0000256" key="1">
    <source>
        <dbReference type="SAM" id="SignalP"/>
    </source>
</evidence>
<accession>A0A970B4Z0</accession>
<keyword evidence="2" id="KW-0121">Carboxypeptidase</keyword>
<comment type="caution">
    <text evidence="2">The sequence shown here is derived from an EMBL/GenBank/DDBJ whole genome shotgun (WGS) entry which is preliminary data.</text>
</comment>
<gene>
    <name evidence="2" type="ORF">G7Y82_01745</name>
</gene>
<proteinExistence type="predicted"/>
<dbReference type="GO" id="GO:0004180">
    <property type="term" value="F:carboxypeptidase activity"/>
    <property type="evidence" value="ECO:0007669"/>
    <property type="project" value="UniProtKB-KW"/>
</dbReference>
<keyword evidence="2" id="KW-0645">Protease</keyword>
<keyword evidence="1" id="KW-0732">Signal</keyword>
<dbReference type="EMBL" id="JAAVXB010000001">
    <property type="protein sequence ID" value="NKF21020.1"/>
    <property type="molecule type" value="Genomic_DNA"/>
</dbReference>
<protein>
    <submittedName>
        <fullName evidence="2">Carboxypeptidase regulatory-like domain-containing protein</fullName>
    </submittedName>
</protein>